<sequence>MPTAKTGESTQRASAEVRDTGHGIPKATSSRNDQDEAKQESAESALQRISTTADSLQIVIEALENARAEIAQGAESAGIATSKIQRSLVSTEAHISSLQSSRIHLTASEAANEFDSLLEAIDQWIIDFVTPVFLDENSRKRAIDIFVDNPESQWIVTKIIFQKGAKLTACLPETEEDIVKTAITHWLTHSVFIHGLSRISPSTLRLFETLERTMTQQGELLYAVQSWRAETYNAWIKSSRYQIDREHATIDITKEALSGMGMFFDGRNLNTIGHSLHKNVIEPALRLKEKMETSRESFRVLFSQTIPSSNDQGTANHQVDFEWESYFDITNHHRPLKPAAMEPNDQAHSEKFIRLIAISPGLIMRKVQRDNTFGEPEVVAKQNRLVSWKLDPVQKAREQENAGPTFFSQLYRQFRM</sequence>
<comment type="caution">
    <text evidence="2">The sequence shown here is derived from an EMBL/GenBank/DDBJ whole genome shotgun (WGS) entry which is preliminary data.</text>
</comment>
<dbReference type="GeneID" id="92070486"/>
<evidence type="ECO:0000313" key="2">
    <source>
        <dbReference type="EMBL" id="KAK7966925.1"/>
    </source>
</evidence>
<feature type="compositionally biased region" description="Basic and acidic residues" evidence="1">
    <location>
        <begin position="32"/>
        <end position="41"/>
    </location>
</feature>
<protein>
    <submittedName>
        <fullName evidence="2">Uncharacterized protein</fullName>
    </submittedName>
</protein>
<reference evidence="2 3" key="1">
    <citation type="submission" date="2023-01" db="EMBL/GenBank/DDBJ databases">
        <title>Analysis of 21 Apiospora genomes using comparative genomics revels a genus with tremendous synthesis potential of carbohydrate active enzymes and secondary metabolites.</title>
        <authorList>
            <person name="Sorensen T."/>
        </authorList>
    </citation>
    <scope>NUCLEOTIDE SEQUENCE [LARGE SCALE GENOMIC DNA]</scope>
    <source>
        <strain evidence="2 3">CBS 24483</strain>
    </source>
</reference>
<dbReference type="Proteomes" id="UP001391051">
    <property type="component" value="Unassembled WGS sequence"/>
</dbReference>
<accession>A0ABR1QW68</accession>
<organism evidence="2 3">
    <name type="scientific">Apiospora aurea</name>
    <dbReference type="NCBI Taxonomy" id="335848"/>
    <lineage>
        <taxon>Eukaryota</taxon>
        <taxon>Fungi</taxon>
        <taxon>Dikarya</taxon>
        <taxon>Ascomycota</taxon>
        <taxon>Pezizomycotina</taxon>
        <taxon>Sordariomycetes</taxon>
        <taxon>Xylariomycetidae</taxon>
        <taxon>Amphisphaeriales</taxon>
        <taxon>Apiosporaceae</taxon>
        <taxon>Apiospora</taxon>
    </lineage>
</organism>
<dbReference type="RefSeq" id="XP_066706317.1">
    <property type="nucleotide sequence ID" value="XM_066837424.1"/>
</dbReference>
<gene>
    <name evidence="2" type="ORF">PG986_001202</name>
</gene>
<keyword evidence="3" id="KW-1185">Reference proteome</keyword>
<feature type="compositionally biased region" description="Polar residues" evidence="1">
    <location>
        <begin position="1"/>
        <end position="13"/>
    </location>
</feature>
<evidence type="ECO:0000256" key="1">
    <source>
        <dbReference type="SAM" id="MobiDB-lite"/>
    </source>
</evidence>
<name>A0ABR1QW68_9PEZI</name>
<evidence type="ECO:0000313" key="3">
    <source>
        <dbReference type="Proteomes" id="UP001391051"/>
    </source>
</evidence>
<proteinExistence type="predicted"/>
<feature type="region of interest" description="Disordered" evidence="1">
    <location>
        <begin position="1"/>
        <end position="46"/>
    </location>
</feature>
<dbReference type="EMBL" id="JAQQWE010000001">
    <property type="protein sequence ID" value="KAK7966925.1"/>
    <property type="molecule type" value="Genomic_DNA"/>
</dbReference>